<proteinExistence type="inferred from homology"/>
<evidence type="ECO:0000256" key="3">
    <source>
        <dbReference type="ARBA" id="ARBA00023125"/>
    </source>
</evidence>
<dbReference type="EMBL" id="JACBXV010000102">
    <property type="protein sequence ID" value="NYS69461.1"/>
    <property type="molecule type" value="Genomic_DNA"/>
</dbReference>
<accession>A0A853EMW3</accession>
<keyword evidence="2" id="KW-0229">DNA integration</keyword>
<evidence type="ECO:0000256" key="2">
    <source>
        <dbReference type="ARBA" id="ARBA00022908"/>
    </source>
</evidence>
<dbReference type="Gene3D" id="1.10.150.130">
    <property type="match status" value="1"/>
</dbReference>
<dbReference type="Pfam" id="PF00589">
    <property type="entry name" value="Phage_integrase"/>
    <property type="match status" value="1"/>
</dbReference>
<gene>
    <name evidence="8" type="ORF">HZZ05_08025</name>
</gene>
<comment type="similarity">
    <text evidence="1">Belongs to the 'phage' integrase family.</text>
</comment>
<keyword evidence="3 5" id="KW-0238">DNA-binding</keyword>
<reference evidence="8 9" key="1">
    <citation type="submission" date="2020-07" db="EMBL/GenBank/DDBJ databases">
        <title>MOT database genomes.</title>
        <authorList>
            <person name="Joseph S."/>
            <person name="Aduse-Opoku J."/>
            <person name="Hashim A."/>
            <person name="Wade W."/>
            <person name="Curtis M."/>
        </authorList>
    </citation>
    <scope>NUCLEOTIDE SEQUENCE [LARGE SCALE GENOMIC DNA]</scope>
    <source>
        <strain evidence="8 9">WMus004</strain>
    </source>
</reference>
<protein>
    <submittedName>
        <fullName evidence="8">Tyrosine-type recombinase/integrase</fullName>
    </submittedName>
</protein>
<dbReference type="Gene3D" id="1.10.443.10">
    <property type="entry name" value="Intergrase catalytic core"/>
    <property type="match status" value="1"/>
</dbReference>
<dbReference type="PROSITE" id="PS51900">
    <property type="entry name" value="CB"/>
    <property type="match status" value="1"/>
</dbReference>
<evidence type="ECO:0000259" key="7">
    <source>
        <dbReference type="PROSITE" id="PS51900"/>
    </source>
</evidence>
<evidence type="ECO:0000259" key="6">
    <source>
        <dbReference type="PROSITE" id="PS51898"/>
    </source>
</evidence>
<dbReference type="CDD" id="cd00397">
    <property type="entry name" value="DNA_BRE_C"/>
    <property type="match status" value="1"/>
</dbReference>
<dbReference type="PANTHER" id="PTHR30349:SF64">
    <property type="entry name" value="PROPHAGE INTEGRASE INTD-RELATED"/>
    <property type="match status" value="1"/>
</dbReference>
<organism evidence="8 9">
    <name type="scientific">Actinomyces bowdenii</name>
    <dbReference type="NCBI Taxonomy" id="131109"/>
    <lineage>
        <taxon>Bacteria</taxon>
        <taxon>Bacillati</taxon>
        <taxon>Actinomycetota</taxon>
        <taxon>Actinomycetes</taxon>
        <taxon>Actinomycetales</taxon>
        <taxon>Actinomycetaceae</taxon>
        <taxon>Actinomyces</taxon>
    </lineage>
</organism>
<dbReference type="InterPro" id="IPR011010">
    <property type="entry name" value="DNA_brk_join_enz"/>
</dbReference>
<dbReference type="InterPro" id="IPR002104">
    <property type="entry name" value="Integrase_catalytic"/>
</dbReference>
<evidence type="ECO:0000256" key="1">
    <source>
        <dbReference type="ARBA" id="ARBA00008857"/>
    </source>
</evidence>
<dbReference type="SUPFAM" id="SSF56349">
    <property type="entry name" value="DNA breaking-rejoining enzymes"/>
    <property type="match status" value="1"/>
</dbReference>
<dbReference type="InterPro" id="IPR050090">
    <property type="entry name" value="Tyrosine_recombinase_XerCD"/>
</dbReference>
<evidence type="ECO:0000256" key="5">
    <source>
        <dbReference type="PROSITE-ProRule" id="PRU01248"/>
    </source>
</evidence>
<dbReference type="Proteomes" id="UP000572528">
    <property type="component" value="Unassembled WGS sequence"/>
</dbReference>
<name>A0A853EMW3_9ACTO</name>
<feature type="domain" description="Core-binding (CB)" evidence="7">
    <location>
        <begin position="2"/>
        <end position="80"/>
    </location>
</feature>
<dbReference type="GO" id="GO:0003677">
    <property type="term" value="F:DNA binding"/>
    <property type="evidence" value="ECO:0007669"/>
    <property type="project" value="UniProtKB-UniRule"/>
</dbReference>
<dbReference type="AlphaFoldDB" id="A0A853EMW3"/>
<evidence type="ECO:0000313" key="8">
    <source>
        <dbReference type="EMBL" id="NYS69461.1"/>
    </source>
</evidence>
<dbReference type="InterPro" id="IPR004107">
    <property type="entry name" value="Integrase_SAM-like_N"/>
</dbReference>
<dbReference type="InterPro" id="IPR013762">
    <property type="entry name" value="Integrase-like_cat_sf"/>
</dbReference>
<comment type="caution">
    <text evidence="8">The sequence shown here is derived from an EMBL/GenBank/DDBJ whole genome shotgun (WGS) entry which is preliminary data.</text>
</comment>
<dbReference type="PROSITE" id="PS51898">
    <property type="entry name" value="TYR_RECOMBINASE"/>
    <property type="match status" value="1"/>
</dbReference>
<evidence type="ECO:0000313" key="9">
    <source>
        <dbReference type="Proteomes" id="UP000572528"/>
    </source>
</evidence>
<keyword evidence="4" id="KW-0233">DNA recombination</keyword>
<dbReference type="GO" id="GO:0006310">
    <property type="term" value="P:DNA recombination"/>
    <property type="evidence" value="ECO:0007669"/>
    <property type="project" value="UniProtKB-KW"/>
</dbReference>
<sequence length="262" mass="28505">MTTWADAASAWATALQAAGRSPRTIRLYLCHLRKIERIAPAGPEHVTIADLRRILATEGWAPETRKSVRSALAGFFNWAHAEGLTATNPAARLDRVSVPAGVPRPTPEEIVARAIEAAAPRVRAMIMLGAYAGLRCIEIAPVHSRDWDGDGLYVTGKGGRQRYVPVVREDLRAVLRTADGYLFPGRIEGHLSAGYVGKLIGWALPEGWTAHTLRHRCATRMFAGTHDLLAVGAVLGHARPETTKRYVRLPDDFLREAVAAAA</sequence>
<evidence type="ECO:0000256" key="4">
    <source>
        <dbReference type="ARBA" id="ARBA00023172"/>
    </source>
</evidence>
<dbReference type="InterPro" id="IPR010998">
    <property type="entry name" value="Integrase_recombinase_N"/>
</dbReference>
<dbReference type="PANTHER" id="PTHR30349">
    <property type="entry name" value="PHAGE INTEGRASE-RELATED"/>
    <property type="match status" value="1"/>
</dbReference>
<dbReference type="InterPro" id="IPR044068">
    <property type="entry name" value="CB"/>
</dbReference>
<dbReference type="GO" id="GO:0015074">
    <property type="term" value="P:DNA integration"/>
    <property type="evidence" value="ECO:0007669"/>
    <property type="project" value="UniProtKB-KW"/>
</dbReference>
<feature type="domain" description="Tyr recombinase" evidence="6">
    <location>
        <begin position="101"/>
        <end position="259"/>
    </location>
</feature>
<dbReference type="RefSeq" id="WP_179900737.1">
    <property type="nucleotide sequence ID" value="NZ_JACBXV010000102.1"/>
</dbReference>
<dbReference type="Pfam" id="PF02899">
    <property type="entry name" value="Phage_int_SAM_1"/>
    <property type="match status" value="1"/>
</dbReference>